<dbReference type="InterPro" id="IPR013149">
    <property type="entry name" value="ADH-like_C"/>
</dbReference>
<dbReference type="InterPro" id="IPR020843">
    <property type="entry name" value="ER"/>
</dbReference>
<feature type="domain" description="Enoyl reductase (ER)" evidence="3">
    <location>
        <begin position="13"/>
        <end position="322"/>
    </location>
</feature>
<dbReference type="InterPro" id="IPR036291">
    <property type="entry name" value="NAD(P)-bd_dom_sf"/>
</dbReference>
<accession>A0A0U2WWI1</accession>
<keyword evidence="1" id="KW-0521">NADP</keyword>
<sequence>MKAMELSCKENQAVLTLNKEAVIPVREKGQLLIKVAAAAVNRTDLVAKETGNLPKGNAILGVEVSGIVVESDTDLFPCGSRVMGLVNGGGYAEYVVMNVGNAMPLSDQLTFEEGAAIPEVFLTAYQTLFWLGNLTTAQTVLIHAGASGVGTAAIQLAKQLSSAKIAVTASSAEKLALCRKLGADSLINYREEAFSQKIIEETGGRGADLILDFIGASYWEQNLASIAVDGYLILIGILGGAIVKDVNLMTLLQKRITVKGTLLTPRSDAYKAKLTKEFVARTNKLFAAGRLKPIIDSVFQLENVENAHRYMESNKNKGKIILTVN</sequence>
<evidence type="ECO:0000259" key="3">
    <source>
        <dbReference type="SMART" id="SM00829"/>
    </source>
</evidence>
<dbReference type="InterPro" id="IPR014189">
    <property type="entry name" value="Quinone_OxRdtase_PIG3"/>
</dbReference>
<dbReference type="AlphaFoldDB" id="A0A0U2WWI1"/>
<proteinExistence type="predicted"/>
<dbReference type="SUPFAM" id="SSF51735">
    <property type="entry name" value="NAD(P)-binding Rossmann-fold domains"/>
    <property type="match status" value="1"/>
</dbReference>
<organism evidence="4 5">
    <name type="scientific">Enterococcus rotai</name>
    <dbReference type="NCBI Taxonomy" id="118060"/>
    <lineage>
        <taxon>Bacteria</taxon>
        <taxon>Bacillati</taxon>
        <taxon>Bacillota</taxon>
        <taxon>Bacilli</taxon>
        <taxon>Lactobacillales</taxon>
        <taxon>Enterococcaceae</taxon>
        <taxon>Enterococcus</taxon>
    </lineage>
</organism>
<dbReference type="Pfam" id="PF08240">
    <property type="entry name" value="ADH_N"/>
    <property type="match status" value="1"/>
</dbReference>
<dbReference type="Proteomes" id="UP000067523">
    <property type="component" value="Chromosome"/>
</dbReference>
<dbReference type="STRING" id="118060.ATZ35_12995"/>
<dbReference type="Gene3D" id="3.90.180.10">
    <property type="entry name" value="Medium-chain alcohol dehydrogenases, catalytic domain"/>
    <property type="match status" value="1"/>
</dbReference>
<protein>
    <submittedName>
        <fullName evidence="4">NADPH:quinone oxidoreductase</fullName>
    </submittedName>
</protein>
<dbReference type="GO" id="GO:0070402">
    <property type="term" value="F:NADPH binding"/>
    <property type="evidence" value="ECO:0007669"/>
    <property type="project" value="TreeGrafter"/>
</dbReference>
<evidence type="ECO:0000256" key="1">
    <source>
        <dbReference type="ARBA" id="ARBA00022857"/>
    </source>
</evidence>
<dbReference type="RefSeq" id="WP_208927626.1">
    <property type="nucleotide sequence ID" value="NZ_CP013655.1"/>
</dbReference>
<evidence type="ECO:0000256" key="2">
    <source>
        <dbReference type="ARBA" id="ARBA00023002"/>
    </source>
</evidence>
<dbReference type="PANTHER" id="PTHR48106">
    <property type="entry name" value="QUINONE OXIDOREDUCTASE PIG3-RELATED"/>
    <property type="match status" value="1"/>
</dbReference>
<keyword evidence="5" id="KW-1185">Reference proteome</keyword>
<dbReference type="EMBL" id="CP013655">
    <property type="protein sequence ID" value="ALS38025.1"/>
    <property type="molecule type" value="Genomic_DNA"/>
</dbReference>
<evidence type="ECO:0000313" key="5">
    <source>
        <dbReference type="Proteomes" id="UP000067523"/>
    </source>
</evidence>
<dbReference type="SMART" id="SM00829">
    <property type="entry name" value="PKS_ER"/>
    <property type="match status" value="1"/>
</dbReference>
<dbReference type="CDD" id="cd05276">
    <property type="entry name" value="p53_inducible_oxidoreductase"/>
    <property type="match status" value="1"/>
</dbReference>
<dbReference type="InterPro" id="IPR013154">
    <property type="entry name" value="ADH-like_N"/>
</dbReference>
<dbReference type="NCBIfam" id="TIGR02824">
    <property type="entry name" value="quinone_pig3"/>
    <property type="match status" value="1"/>
</dbReference>
<dbReference type="InterPro" id="IPR011032">
    <property type="entry name" value="GroES-like_sf"/>
</dbReference>
<dbReference type="PANTHER" id="PTHR48106:SF18">
    <property type="entry name" value="QUINONE OXIDOREDUCTASE PIG3"/>
    <property type="match status" value="1"/>
</dbReference>
<reference evidence="5" key="1">
    <citation type="submission" date="2015-12" db="EMBL/GenBank/DDBJ databases">
        <authorList>
            <person name="Lauer A."/>
            <person name="Humrighouse B."/>
            <person name="Loparev V."/>
            <person name="Shewmaker P.L."/>
            <person name="Whitney A.M."/>
            <person name="McLaughlin R.W."/>
        </authorList>
    </citation>
    <scope>NUCLEOTIDE SEQUENCE [LARGE SCALE GENOMIC DNA]</scope>
    <source>
        <strain evidence="5">LMG 26678</strain>
    </source>
</reference>
<dbReference type="Pfam" id="PF00107">
    <property type="entry name" value="ADH_zinc_N"/>
    <property type="match status" value="1"/>
</dbReference>
<name>A0A0U2WWI1_9ENTE</name>
<dbReference type="GO" id="GO:0016651">
    <property type="term" value="F:oxidoreductase activity, acting on NAD(P)H"/>
    <property type="evidence" value="ECO:0007669"/>
    <property type="project" value="TreeGrafter"/>
</dbReference>
<dbReference type="Gene3D" id="3.40.50.720">
    <property type="entry name" value="NAD(P)-binding Rossmann-like Domain"/>
    <property type="match status" value="1"/>
</dbReference>
<dbReference type="SUPFAM" id="SSF50129">
    <property type="entry name" value="GroES-like"/>
    <property type="match status" value="1"/>
</dbReference>
<evidence type="ECO:0000313" key="4">
    <source>
        <dbReference type="EMBL" id="ALS38025.1"/>
    </source>
</evidence>
<gene>
    <name evidence="4" type="ORF">ATZ35_12995</name>
</gene>
<keyword evidence="2" id="KW-0560">Oxidoreductase</keyword>
<dbReference type="KEGG" id="erx:ATZ35_12995"/>